<proteinExistence type="predicted"/>
<dbReference type="InterPro" id="IPR035940">
    <property type="entry name" value="CAP_sf"/>
</dbReference>
<dbReference type="PANTHER" id="PTHR31157:SF1">
    <property type="entry name" value="SCP DOMAIN-CONTAINING PROTEIN"/>
    <property type="match status" value="1"/>
</dbReference>
<gene>
    <name evidence="2" type="ORF">OJ962_04045</name>
</gene>
<dbReference type="InterPro" id="IPR014044">
    <property type="entry name" value="CAP_dom"/>
</dbReference>
<evidence type="ECO:0000313" key="2">
    <source>
        <dbReference type="EMBL" id="MDA0136656.1"/>
    </source>
</evidence>
<dbReference type="RefSeq" id="WP_202952260.1">
    <property type="nucleotide sequence ID" value="NZ_JAPCID010000005.1"/>
</dbReference>
<keyword evidence="3" id="KW-1185">Reference proteome</keyword>
<sequence length="117" mass="12921">MLKENARLGRAASRHSDEMVQKGYFSHENGGETFVDRILAAGYARRDDGWSLGENLAWGTGTLATPRRTMEAWMDSPAHRRTIVKRNYREIGFGVRLGVPKDPASGATVTANFGARP</sequence>
<dbReference type="Proteomes" id="UP001147700">
    <property type="component" value="Unassembled WGS sequence"/>
</dbReference>
<accession>A0ABT4RE58</accession>
<dbReference type="PANTHER" id="PTHR31157">
    <property type="entry name" value="SCP DOMAIN-CONTAINING PROTEIN"/>
    <property type="match status" value="1"/>
</dbReference>
<dbReference type="CDD" id="cd05379">
    <property type="entry name" value="CAP_bacterial"/>
    <property type="match status" value="1"/>
</dbReference>
<dbReference type="SUPFAM" id="SSF55797">
    <property type="entry name" value="PR-1-like"/>
    <property type="match status" value="1"/>
</dbReference>
<name>A0ABT4RE58_9ACTN</name>
<evidence type="ECO:0000313" key="3">
    <source>
        <dbReference type="Proteomes" id="UP001147700"/>
    </source>
</evidence>
<protein>
    <submittedName>
        <fullName evidence="2">CAP domain-containing protein</fullName>
    </submittedName>
</protein>
<feature type="domain" description="SCP" evidence="1">
    <location>
        <begin position="2"/>
        <end position="95"/>
    </location>
</feature>
<dbReference type="Pfam" id="PF00188">
    <property type="entry name" value="CAP"/>
    <property type="match status" value="1"/>
</dbReference>
<dbReference type="EMBL" id="JAPCID010000005">
    <property type="protein sequence ID" value="MDA0136656.1"/>
    <property type="molecule type" value="Genomic_DNA"/>
</dbReference>
<evidence type="ECO:0000259" key="1">
    <source>
        <dbReference type="Pfam" id="PF00188"/>
    </source>
</evidence>
<reference evidence="2" key="1">
    <citation type="submission" date="2022-10" db="EMBL/GenBank/DDBJ databases">
        <title>The WGS of Solirubrobacter sp. CPCC 204708.</title>
        <authorList>
            <person name="Jiang Z."/>
        </authorList>
    </citation>
    <scope>NUCLEOTIDE SEQUENCE</scope>
    <source>
        <strain evidence="2">CPCC 204708</strain>
    </source>
</reference>
<comment type="caution">
    <text evidence="2">The sequence shown here is derived from an EMBL/GenBank/DDBJ whole genome shotgun (WGS) entry which is preliminary data.</text>
</comment>
<organism evidence="2 3">
    <name type="scientific">Solirubrobacter deserti</name>
    <dbReference type="NCBI Taxonomy" id="2282478"/>
    <lineage>
        <taxon>Bacteria</taxon>
        <taxon>Bacillati</taxon>
        <taxon>Actinomycetota</taxon>
        <taxon>Thermoleophilia</taxon>
        <taxon>Solirubrobacterales</taxon>
        <taxon>Solirubrobacteraceae</taxon>
        <taxon>Solirubrobacter</taxon>
    </lineage>
</organism>
<dbReference type="Gene3D" id="3.40.33.10">
    <property type="entry name" value="CAP"/>
    <property type="match status" value="1"/>
</dbReference>